<gene>
    <name evidence="1" type="ORF">METZ01_LOCUS442922</name>
</gene>
<reference evidence="1" key="1">
    <citation type="submission" date="2018-05" db="EMBL/GenBank/DDBJ databases">
        <authorList>
            <person name="Lanie J.A."/>
            <person name="Ng W.-L."/>
            <person name="Kazmierczak K.M."/>
            <person name="Andrzejewski T.M."/>
            <person name="Davidsen T.M."/>
            <person name="Wayne K.J."/>
            <person name="Tettelin H."/>
            <person name="Glass J.I."/>
            <person name="Rusch D."/>
            <person name="Podicherti R."/>
            <person name="Tsui H.-C.T."/>
            <person name="Winkler M.E."/>
        </authorList>
    </citation>
    <scope>NUCLEOTIDE SEQUENCE</scope>
</reference>
<dbReference type="EMBL" id="UINC01180724">
    <property type="protein sequence ID" value="SVD90068.1"/>
    <property type="molecule type" value="Genomic_DNA"/>
</dbReference>
<protein>
    <submittedName>
        <fullName evidence="1">Uncharacterized protein</fullName>
    </submittedName>
</protein>
<sequence length="35" mass="3946">MGSVIPNPYDVLVRPDEDQFRFISLAPAFTSVLHN</sequence>
<accession>A0A382Z5Q9</accession>
<proteinExistence type="predicted"/>
<name>A0A382Z5Q9_9ZZZZ</name>
<evidence type="ECO:0000313" key="1">
    <source>
        <dbReference type="EMBL" id="SVD90068.1"/>
    </source>
</evidence>
<organism evidence="1">
    <name type="scientific">marine metagenome</name>
    <dbReference type="NCBI Taxonomy" id="408172"/>
    <lineage>
        <taxon>unclassified sequences</taxon>
        <taxon>metagenomes</taxon>
        <taxon>ecological metagenomes</taxon>
    </lineage>
</organism>
<dbReference type="AlphaFoldDB" id="A0A382Z5Q9"/>
<feature type="non-terminal residue" evidence="1">
    <location>
        <position position="35"/>
    </location>
</feature>